<dbReference type="PANTHER" id="PTHR46796">
    <property type="entry name" value="HTH-TYPE TRANSCRIPTIONAL ACTIVATOR RHAS-RELATED"/>
    <property type="match status" value="1"/>
</dbReference>
<keyword evidence="2" id="KW-0238">DNA-binding</keyword>
<dbReference type="InterPro" id="IPR037923">
    <property type="entry name" value="HTH-like"/>
</dbReference>
<dbReference type="Pfam" id="PF14525">
    <property type="entry name" value="AraC_binding_2"/>
    <property type="match status" value="1"/>
</dbReference>
<dbReference type="InterPro" id="IPR018060">
    <property type="entry name" value="HTH_AraC"/>
</dbReference>
<dbReference type="InterPro" id="IPR009057">
    <property type="entry name" value="Homeodomain-like_sf"/>
</dbReference>
<dbReference type="SUPFAM" id="SSF51215">
    <property type="entry name" value="Regulatory protein AraC"/>
    <property type="match status" value="1"/>
</dbReference>
<dbReference type="Pfam" id="PF12833">
    <property type="entry name" value="HTH_18"/>
    <property type="match status" value="1"/>
</dbReference>
<comment type="caution">
    <text evidence="5">The sequence shown here is derived from an EMBL/GenBank/DDBJ whole genome shotgun (WGS) entry which is preliminary data.</text>
</comment>
<gene>
    <name evidence="5" type="ORF">D1223_15310</name>
</gene>
<evidence type="ECO:0000256" key="3">
    <source>
        <dbReference type="ARBA" id="ARBA00023163"/>
    </source>
</evidence>
<dbReference type="InterPro" id="IPR020449">
    <property type="entry name" value="Tscrpt_reg_AraC-type_HTH"/>
</dbReference>
<evidence type="ECO:0000256" key="1">
    <source>
        <dbReference type="ARBA" id="ARBA00023015"/>
    </source>
</evidence>
<dbReference type="PROSITE" id="PS01124">
    <property type="entry name" value="HTH_ARAC_FAMILY_2"/>
    <property type="match status" value="1"/>
</dbReference>
<dbReference type="GO" id="GO:0043565">
    <property type="term" value="F:sequence-specific DNA binding"/>
    <property type="evidence" value="ECO:0007669"/>
    <property type="project" value="InterPro"/>
</dbReference>
<accession>A0A399RBQ5</accession>
<dbReference type="SMART" id="SM00342">
    <property type="entry name" value="HTH_ARAC"/>
    <property type="match status" value="1"/>
</dbReference>
<dbReference type="AlphaFoldDB" id="A0A399RBQ5"/>
<protein>
    <submittedName>
        <fullName evidence="5">Helix-turn-helix domain-containing protein</fullName>
    </submittedName>
</protein>
<dbReference type="PANTHER" id="PTHR46796:SF6">
    <property type="entry name" value="ARAC SUBFAMILY"/>
    <property type="match status" value="1"/>
</dbReference>
<reference evidence="5 6" key="1">
    <citation type="submission" date="2018-08" db="EMBL/GenBank/DDBJ databases">
        <title>Henriciella mobilis sp. nov., isolated from seawater.</title>
        <authorList>
            <person name="Cheng H."/>
            <person name="Wu Y.-H."/>
            <person name="Xu X.-W."/>
            <person name="Guo L.-L."/>
        </authorList>
    </citation>
    <scope>NUCLEOTIDE SEQUENCE [LARGE SCALE GENOMIC DNA]</scope>
    <source>
        <strain evidence="5 6">JN25</strain>
    </source>
</reference>
<dbReference type="Gene3D" id="1.10.10.60">
    <property type="entry name" value="Homeodomain-like"/>
    <property type="match status" value="1"/>
</dbReference>
<proteinExistence type="predicted"/>
<dbReference type="SUPFAM" id="SSF46689">
    <property type="entry name" value="Homeodomain-like"/>
    <property type="match status" value="1"/>
</dbReference>
<dbReference type="InterPro" id="IPR050204">
    <property type="entry name" value="AraC_XylS_family_regulators"/>
</dbReference>
<name>A0A399RBQ5_9PROT</name>
<evidence type="ECO:0000313" key="6">
    <source>
        <dbReference type="Proteomes" id="UP000266385"/>
    </source>
</evidence>
<dbReference type="InterPro" id="IPR035418">
    <property type="entry name" value="AraC-bd_2"/>
</dbReference>
<organism evidence="5 6">
    <name type="scientific">Henriciella mobilis</name>
    <dbReference type="NCBI Taxonomy" id="2305467"/>
    <lineage>
        <taxon>Bacteria</taxon>
        <taxon>Pseudomonadati</taxon>
        <taxon>Pseudomonadota</taxon>
        <taxon>Alphaproteobacteria</taxon>
        <taxon>Hyphomonadales</taxon>
        <taxon>Hyphomonadaceae</taxon>
        <taxon>Henriciella</taxon>
    </lineage>
</organism>
<keyword evidence="6" id="KW-1185">Reference proteome</keyword>
<evidence type="ECO:0000259" key="4">
    <source>
        <dbReference type="PROSITE" id="PS01124"/>
    </source>
</evidence>
<dbReference type="GO" id="GO:0003700">
    <property type="term" value="F:DNA-binding transcription factor activity"/>
    <property type="evidence" value="ECO:0007669"/>
    <property type="project" value="InterPro"/>
</dbReference>
<feature type="domain" description="HTH araC/xylS-type" evidence="4">
    <location>
        <begin position="304"/>
        <end position="405"/>
    </location>
</feature>
<evidence type="ECO:0000313" key="5">
    <source>
        <dbReference type="EMBL" id="RIJ27192.1"/>
    </source>
</evidence>
<dbReference type="EMBL" id="QWFX01000014">
    <property type="protein sequence ID" value="RIJ27192.1"/>
    <property type="molecule type" value="Genomic_DNA"/>
</dbReference>
<sequence>MLLGGVPENVRNAQLNVLHQVIRQNGFPPPHVLMMPITRRFPDGRLPWRDRCLFPQCTKFLERFERRWIAGKVTGITRRKCKREAVTDMQESNRSIDNREVRLEKASFSDFCERLCAVHSNWALDRPEGQAFDARFRQERIGDVGFTDVKVGFGLSGHRTSTHIRHLSDTFYGVILMLAGGQRLVQDGQEVLLEPGDLSVWDASRPCEFSSNGPVRQISLLIPHNKLRLYSSSIEDVCAQRISGRSGLGLLLASHLQALSEVLPWSDEAEKLSTEAATLDLISAAIRPDKAGDFKSSIHKTMHRRIQDFIVNNLRDPELSPGKIADAFGISPRYLHKLFEATEYTVSEWILRRRLMACYSSLKDPALNHMTITEIAFNWGFNSAPYFSRVYRQQYDHTPSDTRRLQVREAGK</sequence>
<dbReference type="Proteomes" id="UP000266385">
    <property type="component" value="Unassembled WGS sequence"/>
</dbReference>
<keyword evidence="1" id="KW-0805">Transcription regulation</keyword>
<keyword evidence="3" id="KW-0804">Transcription</keyword>
<evidence type="ECO:0000256" key="2">
    <source>
        <dbReference type="ARBA" id="ARBA00023125"/>
    </source>
</evidence>
<dbReference type="PRINTS" id="PR00032">
    <property type="entry name" value="HTHARAC"/>
</dbReference>